<comment type="similarity">
    <text evidence="2">Belongs to the ABC transporter superfamily. ABCD family. Peroxisomal fatty acyl CoA transporter (TC 3.A.1.203) subfamily.</text>
</comment>
<dbReference type="GO" id="GO:0042760">
    <property type="term" value="P:very long-chain fatty acid catabolic process"/>
    <property type="evidence" value="ECO:0007669"/>
    <property type="project" value="TreeGrafter"/>
</dbReference>
<evidence type="ECO:0000313" key="17">
    <source>
        <dbReference type="Proteomes" id="UP000593567"/>
    </source>
</evidence>
<dbReference type="SMART" id="SM00382">
    <property type="entry name" value="AAA"/>
    <property type="match status" value="1"/>
</dbReference>
<dbReference type="PANTHER" id="PTHR11384">
    <property type="entry name" value="ATP-BINDING CASSETTE, SUB-FAMILY D MEMBER"/>
    <property type="match status" value="1"/>
</dbReference>
<keyword evidence="9 13" id="KW-1133">Transmembrane helix</keyword>
<dbReference type="OrthoDB" id="422637at2759"/>
<feature type="domain" description="ABC transmembrane type-1" evidence="15">
    <location>
        <begin position="158"/>
        <end position="395"/>
    </location>
</feature>
<evidence type="ECO:0000259" key="14">
    <source>
        <dbReference type="PROSITE" id="PS50893"/>
    </source>
</evidence>
<keyword evidence="3" id="KW-0813">Transport</keyword>
<evidence type="ECO:0000256" key="10">
    <source>
        <dbReference type="ARBA" id="ARBA00023136"/>
    </source>
</evidence>
<dbReference type="GO" id="GO:0016887">
    <property type="term" value="F:ATP hydrolysis activity"/>
    <property type="evidence" value="ECO:0007669"/>
    <property type="project" value="InterPro"/>
</dbReference>
<dbReference type="PANTHER" id="PTHR11384:SF67">
    <property type="entry name" value="ATP-BINDING CASSETTE SUB-FAMILY D MEMBER 1"/>
    <property type="match status" value="1"/>
</dbReference>
<comment type="subcellular location">
    <subcellularLocation>
        <location evidence="1">Peroxisome membrane</location>
        <topology evidence="1">Multi-pass membrane protein</topology>
    </subcellularLocation>
</comment>
<dbReference type="Gene3D" id="1.20.1560.10">
    <property type="entry name" value="ABC transporter type 1, transmembrane domain"/>
    <property type="match status" value="1"/>
</dbReference>
<feature type="transmembrane region" description="Helical" evidence="13">
    <location>
        <begin position="20"/>
        <end position="39"/>
    </location>
</feature>
<evidence type="ECO:0000256" key="11">
    <source>
        <dbReference type="ARBA" id="ARBA00023140"/>
    </source>
</evidence>
<evidence type="ECO:0000256" key="12">
    <source>
        <dbReference type="SAM" id="MobiDB-lite"/>
    </source>
</evidence>
<evidence type="ECO:0000256" key="2">
    <source>
        <dbReference type="ARBA" id="ARBA00008575"/>
    </source>
</evidence>
<gene>
    <name evidence="16" type="ORF">EB796_022894</name>
</gene>
<evidence type="ECO:0000256" key="13">
    <source>
        <dbReference type="SAM" id="Phobius"/>
    </source>
</evidence>
<dbReference type="Pfam" id="PF00005">
    <property type="entry name" value="ABC_tran"/>
    <property type="match status" value="1"/>
</dbReference>
<dbReference type="GO" id="GO:0140359">
    <property type="term" value="F:ABC-type transporter activity"/>
    <property type="evidence" value="ECO:0007669"/>
    <property type="project" value="InterPro"/>
</dbReference>
<dbReference type="PROSITE" id="PS50893">
    <property type="entry name" value="ABC_TRANSPORTER_2"/>
    <property type="match status" value="1"/>
</dbReference>
<feature type="transmembrane region" description="Helical" evidence="13">
    <location>
        <begin position="193"/>
        <end position="214"/>
    </location>
</feature>
<dbReference type="PROSITE" id="PS50929">
    <property type="entry name" value="ABC_TM1F"/>
    <property type="match status" value="1"/>
</dbReference>
<dbReference type="GO" id="GO:0015910">
    <property type="term" value="P:long-chain fatty acid import into peroxisome"/>
    <property type="evidence" value="ECO:0007669"/>
    <property type="project" value="TreeGrafter"/>
</dbReference>
<keyword evidence="5" id="KW-0547">Nucleotide-binding</keyword>
<keyword evidence="10 13" id="KW-0472">Membrane</keyword>
<keyword evidence="11" id="KW-0576">Peroxisome</keyword>
<dbReference type="CDD" id="cd03223">
    <property type="entry name" value="ABCD_peroxisomal_ALDP"/>
    <property type="match status" value="1"/>
</dbReference>
<evidence type="ECO:0000256" key="5">
    <source>
        <dbReference type="ARBA" id="ARBA00022741"/>
    </source>
</evidence>
<dbReference type="AlphaFoldDB" id="A0A7J7IZD9"/>
<dbReference type="PROSITE" id="PS00211">
    <property type="entry name" value="ABC_TRANSPORTER_1"/>
    <property type="match status" value="1"/>
</dbReference>
<feature type="region of interest" description="Disordered" evidence="12">
    <location>
        <begin position="101"/>
        <end position="125"/>
    </location>
</feature>
<keyword evidence="4 13" id="KW-0812">Transmembrane</keyword>
<keyword evidence="7" id="KW-0067">ATP-binding</keyword>
<dbReference type="InterPro" id="IPR027417">
    <property type="entry name" value="P-loop_NTPase"/>
</dbReference>
<dbReference type="InterPro" id="IPR036640">
    <property type="entry name" value="ABC1_TM_sf"/>
</dbReference>
<evidence type="ECO:0000256" key="3">
    <source>
        <dbReference type="ARBA" id="ARBA00022448"/>
    </source>
</evidence>
<evidence type="ECO:0000256" key="9">
    <source>
        <dbReference type="ARBA" id="ARBA00022989"/>
    </source>
</evidence>
<evidence type="ECO:0000313" key="16">
    <source>
        <dbReference type="EMBL" id="KAF6018791.1"/>
    </source>
</evidence>
<dbReference type="InterPro" id="IPR003439">
    <property type="entry name" value="ABC_transporter-like_ATP-bd"/>
</dbReference>
<accession>A0A7J7IZD9</accession>
<evidence type="ECO:0000256" key="8">
    <source>
        <dbReference type="ARBA" id="ARBA00022967"/>
    </source>
</evidence>
<dbReference type="EMBL" id="VXIV02003275">
    <property type="protein sequence ID" value="KAF6018791.1"/>
    <property type="molecule type" value="Genomic_DNA"/>
</dbReference>
<evidence type="ECO:0000256" key="4">
    <source>
        <dbReference type="ARBA" id="ARBA00022692"/>
    </source>
</evidence>
<evidence type="ECO:0000259" key="15">
    <source>
        <dbReference type="PROSITE" id="PS50929"/>
    </source>
</evidence>
<dbReference type="Proteomes" id="UP000593567">
    <property type="component" value="Unassembled WGS sequence"/>
</dbReference>
<proteinExistence type="inferred from homology"/>
<dbReference type="Gene3D" id="3.40.50.300">
    <property type="entry name" value="P-loop containing nucleotide triphosphate hydrolases"/>
    <property type="match status" value="1"/>
</dbReference>
<evidence type="ECO:0000256" key="1">
    <source>
        <dbReference type="ARBA" id="ARBA00004585"/>
    </source>
</evidence>
<comment type="caution">
    <text evidence="16">The sequence shown here is derived from an EMBL/GenBank/DDBJ whole genome shotgun (WGS) entry which is preliminary data.</text>
</comment>
<organism evidence="16 17">
    <name type="scientific">Bugula neritina</name>
    <name type="common">Brown bryozoan</name>
    <name type="synonym">Sertularia neritina</name>
    <dbReference type="NCBI Taxonomy" id="10212"/>
    <lineage>
        <taxon>Eukaryota</taxon>
        <taxon>Metazoa</taxon>
        <taxon>Spiralia</taxon>
        <taxon>Lophotrochozoa</taxon>
        <taxon>Bryozoa</taxon>
        <taxon>Gymnolaemata</taxon>
        <taxon>Cheilostomatida</taxon>
        <taxon>Flustrina</taxon>
        <taxon>Buguloidea</taxon>
        <taxon>Bugulidae</taxon>
        <taxon>Bugula</taxon>
    </lineage>
</organism>
<dbReference type="InterPro" id="IPR003593">
    <property type="entry name" value="AAA+_ATPase"/>
</dbReference>
<keyword evidence="8" id="KW-1278">Translocase</keyword>
<dbReference type="SUPFAM" id="SSF90123">
    <property type="entry name" value="ABC transporter transmembrane region"/>
    <property type="match status" value="1"/>
</dbReference>
<evidence type="ECO:0000256" key="7">
    <source>
        <dbReference type="ARBA" id="ARBA00022840"/>
    </source>
</evidence>
<protein>
    <submittedName>
        <fullName evidence="16">ABCD2</fullName>
    </submittedName>
</protein>
<name>A0A7J7IZD9_BUGNE</name>
<keyword evidence="6" id="KW-0378">Hydrolase</keyword>
<evidence type="ECO:0000256" key="6">
    <source>
        <dbReference type="ARBA" id="ARBA00022801"/>
    </source>
</evidence>
<dbReference type="GO" id="GO:0006635">
    <property type="term" value="P:fatty acid beta-oxidation"/>
    <property type="evidence" value="ECO:0007669"/>
    <property type="project" value="TreeGrafter"/>
</dbReference>
<dbReference type="SUPFAM" id="SSF52540">
    <property type="entry name" value="P-loop containing nucleoside triphosphate hydrolases"/>
    <property type="match status" value="1"/>
</dbReference>
<dbReference type="InterPro" id="IPR017871">
    <property type="entry name" value="ABC_transporter-like_CS"/>
</dbReference>
<keyword evidence="17" id="KW-1185">Reference proteome</keyword>
<feature type="transmembrane region" description="Helical" evidence="13">
    <location>
        <begin position="152"/>
        <end position="172"/>
    </location>
</feature>
<reference evidence="16" key="1">
    <citation type="submission" date="2020-06" db="EMBL/GenBank/DDBJ databases">
        <title>Draft genome of Bugula neritina, a colonial animal packing powerful symbionts and potential medicines.</title>
        <authorList>
            <person name="Rayko M."/>
        </authorList>
    </citation>
    <scope>NUCLEOTIDE SEQUENCE [LARGE SCALE GENOMIC DNA]</scope>
    <source>
        <strain evidence="16">Kwan_BN1</strain>
    </source>
</reference>
<sequence>MLYNINCYTFVIVNINNGNSFMHIIFQLYIYFITSFSLYDWESMSLFTKGLTVNTCKEARAFDFIKKKPVKFAACGATSLVALWGIKKAIHIISSRGAKRKETGAGNEELTESNPQTKGSDKKSPAVNKEFIKELIELLRVLIPGFWSRENAILTAHTVSLIIRTFLSIYVAKLDGKIVKTIVQKDAIKFLRMLALWVGIAIPATFVNSLIRYLESRLGLALRTRLVDHAYKLYFSNQTYYRVSNLDGRLANVDQCLTDDITTFTQSISHLYSHLTKPFLDVALMSYTLTTLATSRGASSKLPTILAASVIVITFRLLRSLSPKFGKLVAEEAKRKGYLRYVHSRVIANAEEIAFYGGKKTEENLLRRSFSSLASQMEIIFRKRLWYIMLEQFLMKYVWSASGLVMVAFPILTTQNAIKRDGSLMDEDADGGVSERTQSFTTARNLLVSAADAIERIISSYKEITELAGYTARVSQMFRVFKEVSEAHYVRNTVHQSKPKHGHFKHKDKIIDTAEPRGTVISNESSSITLQDVPVVTPTGDIIVSRLSLEIKHGTHLLISGPNGCGKSSMFRIMSGLWPVYSGTLSRPRDASLFYIPQKPYLTIGTLRDQVIYPDTVDEMEAKGITDRDLQDILDIVDLNSIVIREGGWDTISDWHDVLSGGEKQRMGMSRLFYHKPQYALLDECTSAVSIDVEGKIYQTAKDQGITLLTITHRPSLWKFHTHLLQFDGEGGWTLEQLDTEKRMNMNEEKHQLETQLAGVPQMHRRLKELCSLLGEDSQLLHVESIPNLSELELSTESD</sequence>
<dbReference type="GO" id="GO:0005778">
    <property type="term" value="C:peroxisomal membrane"/>
    <property type="evidence" value="ECO:0007669"/>
    <property type="project" value="UniProtKB-SubCell"/>
</dbReference>
<feature type="domain" description="ABC transporter" evidence="14">
    <location>
        <begin position="528"/>
        <end position="755"/>
    </location>
</feature>
<dbReference type="FunFam" id="3.40.50.300:FF:000800">
    <property type="entry name" value="ATP-binding cassette sub-family D member 1"/>
    <property type="match status" value="1"/>
</dbReference>
<dbReference type="Pfam" id="PF06472">
    <property type="entry name" value="ABC_membrane_2"/>
    <property type="match status" value="1"/>
</dbReference>
<dbReference type="InterPro" id="IPR011527">
    <property type="entry name" value="ABC1_TM_dom"/>
</dbReference>
<dbReference type="GO" id="GO:0005324">
    <property type="term" value="F:long-chain fatty acid transmembrane transporter activity"/>
    <property type="evidence" value="ECO:0007669"/>
    <property type="project" value="TreeGrafter"/>
</dbReference>
<dbReference type="GO" id="GO:0005524">
    <property type="term" value="F:ATP binding"/>
    <property type="evidence" value="ECO:0007669"/>
    <property type="project" value="UniProtKB-KW"/>
</dbReference>
<dbReference type="GO" id="GO:0007031">
    <property type="term" value="P:peroxisome organization"/>
    <property type="evidence" value="ECO:0007669"/>
    <property type="project" value="TreeGrafter"/>
</dbReference>
<dbReference type="InterPro" id="IPR050835">
    <property type="entry name" value="ABC_transporter_sub-D"/>
</dbReference>